<evidence type="ECO:0000256" key="4">
    <source>
        <dbReference type="ARBA" id="ARBA00004406"/>
    </source>
</evidence>
<feature type="binding site" description="axial binding residue" evidence="14">
    <location>
        <position position="625"/>
    </location>
    <ligand>
        <name>heme</name>
        <dbReference type="ChEBI" id="CHEBI:30413"/>
    </ligand>
    <ligandPart>
        <name>Fe</name>
        <dbReference type="ChEBI" id="CHEBI:18248"/>
    </ligandPart>
</feature>
<comment type="similarity">
    <text evidence="5 15">Belongs to the cytochrome P450 family.</text>
</comment>
<dbReference type="GO" id="GO:0020037">
    <property type="term" value="F:heme binding"/>
    <property type="evidence" value="ECO:0007669"/>
    <property type="project" value="InterPro"/>
</dbReference>
<dbReference type="InterPro" id="IPR002403">
    <property type="entry name" value="Cyt_P450_E_grp-IV"/>
</dbReference>
<dbReference type="KEGG" id="dci:103506329"/>
<evidence type="ECO:0000256" key="6">
    <source>
        <dbReference type="ARBA" id="ARBA00022617"/>
    </source>
</evidence>
<dbReference type="PRINTS" id="PR00385">
    <property type="entry name" value="P450"/>
</dbReference>
<keyword evidence="13 16" id="KW-0472">Membrane</keyword>
<dbReference type="Pfam" id="PF00067">
    <property type="entry name" value="p450"/>
    <property type="match status" value="2"/>
</dbReference>
<keyword evidence="11 14" id="KW-0408">Iron</keyword>
<accession>A0A3Q0ILN3</accession>
<evidence type="ECO:0000256" key="5">
    <source>
        <dbReference type="ARBA" id="ARBA00010617"/>
    </source>
</evidence>
<dbReference type="RefSeq" id="XP_026677201.1">
    <property type="nucleotide sequence ID" value="XM_026821400.1"/>
</dbReference>
<comment type="cofactor">
    <cofactor evidence="1 14">
        <name>heme</name>
        <dbReference type="ChEBI" id="CHEBI:30413"/>
    </cofactor>
</comment>
<evidence type="ECO:0000256" key="13">
    <source>
        <dbReference type="ARBA" id="ARBA00023136"/>
    </source>
</evidence>
<sequence length="689" mass="81245">MISHLKNDLILFNPYFWVFLVSVTCLYYIWSRRKLYYLSWQLPGPLPLPILGSTLFIWFYGVSNVFPLIKIVFKQYYTLLYDDVQERIFVDKDIPHWKASKKVITQVFVFKVLKQYIKIFHEESIILVNKLQELAYSGQPFYPPKYLELATFNSIMRTTLGVNPNAQINEHQPFIHAVHNVFQHFQRKLFLPILRNNFVYSLFGWRQDEERNMGIVLDLAHTVLEDLKTDMKNTTDIMRESISLCRTQVVRFWMGTNLWIFVADPNVAYQVNNQALQKSDEYTYLGQPFLHKGVLTTNDLPHWKKSRKIFMNGLSAENLKSFIPIFHEESLKVMDIIKKYAITHENVYPPKLFYRYTLSCIAKCVLNFDIEMKNERENQDFIEGVHKVFEYFQLRVIIPLYRNLFIYRLVGLRSKELEVIERNIQYAENIILHYYKQNNMTYETTDFDEIHRKSFLDCLIQGTSEEMQENYIAQVLTMIASATDTLVSEHAKLLILLAQNPHIQKMVYKEISEVLGNDLTSCPTQEDLMKLTYLDRVLKESLRMCPAVPITARKITEDLKVTTKDGQEYELPAGVNVLIATGFMQNNPEYYENPQVFDPDRWLPENVSKRHPFCYLPFSSGPRNCIGSRYAMFQLKTMAVSILRAFEIMPTKNCKKFEDINVIMSFTIKLSKTCEVTFREREKTLCHHQ</sequence>
<dbReference type="Proteomes" id="UP000079169">
    <property type="component" value="Unplaced"/>
</dbReference>
<dbReference type="Gene3D" id="1.10.630.10">
    <property type="entry name" value="Cytochrome P450"/>
    <property type="match status" value="2"/>
</dbReference>
<evidence type="ECO:0000256" key="15">
    <source>
        <dbReference type="RuleBase" id="RU000461"/>
    </source>
</evidence>
<dbReference type="PRINTS" id="PR00465">
    <property type="entry name" value="EP450IV"/>
</dbReference>
<organism evidence="17 18">
    <name type="scientific">Diaphorina citri</name>
    <name type="common">Asian citrus psyllid</name>
    <dbReference type="NCBI Taxonomy" id="121845"/>
    <lineage>
        <taxon>Eukaryota</taxon>
        <taxon>Metazoa</taxon>
        <taxon>Ecdysozoa</taxon>
        <taxon>Arthropoda</taxon>
        <taxon>Hexapoda</taxon>
        <taxon>Insecta</taxon>
        <taxon>Pterygota</taxon>
        <taxon>Neoptera</taxon>
        <taxon>Paraneoptera</taxon>
        <taxon>Hemiptera</taxon>
        <taxon>Sternorrhyncha</taxon>
        <taxon>Psylloidea</taxon>
        <taxon>Psyllidae</taxon>
        <taxon>Diaphorininae</taxon>
        <taxon>Diaphorina</taxon>
    </lineage>
</organism>
<dbReference type="GeneID" id="103506329"/>
<dbReference type="PANTHER" id="PTHR24291">
    <property type="entry name" value="CYTOCHROME P450 FAMILY 4"/>
    <property type="match status" value="1"/>
</dbReference>
<keyword evidence="6 14" id="KW-0349">Heme</keyword>
<evidence type="ECO:0000256" key="11">
    <source>
        <dbReference type="ARBA" id="ARBA00023004"/>
    </source>
</evidence>
<keyword evidence="8" id="KW-0256">Endoplasmic reticulum</keyword>
<dbReference type="GO" id="GO:0005789">
    <property type="term" value="C:endoplasmic reticulum membrane"/>
    <property type="evidence" value="ECO:0007669"/>
    <property type="project" value="UniProtKB-SubCell"/>
</dbReference>
<keyword evidence="12 15" id="KW-0503">Monooxygenase</keyword>
<name>A0A3Q0ILN3_DIACI</name>
<dbReference type="InterPro" id="IPR001128">
    <property type="entry name" value="Cyt_P450"/>
</dbReference>
<keyword evidence="9" id="KW-0492">Microsome</keyword>
<keyword evidence="17" id="KW-1185">Reference proteome</keyword>
<keyword evidence="10 15" id="KW-0560">Oxidoreductase</keyword>
<dbReference type="InterPro" id="IPR050196">
    <property type="entry name" value="Cytochrome_P450_Monoox"/>
</dbReference>
<evidence type="ECO:0000256" key="7">
    <source>
        <dbReference type="ARBA" id="ARBA00022723"/>
    </source>
</evidence>
<dbReference type="GO" id="GO:0016705">
    <property type="term" value="F:oxidoreductase activity, acting on paired donors, with incorporation or reduction of molecular oxygen"/>
    <property type="evidence" value="ECO:0007669"/>
    <property type="project" value="InterPro"/>
</dbReference>
<dbReference type="InterPro" id="IPR017972">
    <property type="entry name" value="Cyt_P450_CS"/>
</dbReference>
<dbReference type="SUPFAM" id="SSF48264">
    <property type="entry name" value="Cytochrome P450"/>
    <property type="match status" value="2"/>
</dbReference>
<dbReference type="AlphaFoldDB" id="A0A3Q0ILN3"/>
<evidence type="ECO:0000256" key="14">
    <source>
        <dbReference type="PIRSR" id="PIRSR602403-1"/>
    </source>
</evidence>
<dbReference type="PROSITE" id="PS00086">
    <property type="entry name" value="CYTOCHROME_P450"/>
    <property type="match status" value="1"/>
</dbReference>
<evidence type="ECO:0000256" key="2">
    <source>
        <dbReference type="ARBA" id="ARBA00003690"/>
    </source>
</evidence>
<dbReference type="InterPro" id="IPR036396">
    <property type="entry name" value="Cyt_P450_sf"/>
</dbReference>
<evidence type="ECO:0000256" key="8">
    <source>
        <dbReference type="ARBA" id="ARBA00022824"/>
    </source>
</evidence>
<comment type="function">
    <text evidence="2">May be involved in the metabolism of insect hormones and in the breakdown of synthetic insecticides.</text>
</comment>
<reference evidence="18" key="1">
    <citation type="submission" date="2025-08" db="UniProtKB">
        <authorList>
            <consortium name="RefSeq"/>
        </authorList>
    </citation>
    <scope>IDENTIFICATION</scope>
</reference>
<evidence type="ECO:0000256" key="16">
    <source>
        <dbReference type="SAM" id="Phobius"/>
    </source>
</evidence>
<dbReference type="PaxDb" id="121845-A0A3Q0ILN3"/>
<evidence type="ECO:0000256" key="10">
    <source>
        <dbReference type="ARBA" id="ARBA00023002"/>
    </source>
</evidence>
<evidence type="ECO:0000256" key="12">
    <source>
        <dbReference type="ARBA" id="ARBA00023033"/>
    </source>
</evidence>
<evidence type="ECO:0000256" key="1">
    <source>
        <dbReference type="ARBA" id="ARBA00001971"/>
    </source>
</evidence>
<dbReference type="PANTHER" id="PTHR24291:SF189">
    <property type="entry name" value="CYTOCHROME P450 4C3-RELATED"/>
    <property type="match status" value="1"/>
</dbReference>
<evidence type="ECO:0000313" key="17">
    <source>
        <dbReference type="Proteomes" id="UP000079169"/>
    </source>
</evidence>
<evidence type="ECO:0000256" key="9">
    <source>
        <dbReference type="ARBA" id="ARBA00022848"/>
    </source>
</evidence>
<comment type="subcellular location">
    <subcellularLocation>
        <location evidence="4">Endoplasmic reticulum membrane</location>
        <topology evidence="4">Peripheral membrane protein</topology>
    </subcellularLocation>
    <subcellularLocation>
        <location evidence="3">Microsome membrane</location>
        <topology evidence="3">Peripheral membrane protein</topology>
    </subcellularLocation>
</comment>
<dbReference type="GO" id="GO:0004497">
    <property type="term" value="F:monooxygenase activity"/>
    <property type="evidence" value="ECO:0007669"/>
    <property type="project" value="UniProtKB-KW"/>
</dbReference>
<proteinExistence type="inferred from homology"/>
<keyword evidence="7 14" id="KW-0479">Metal-binding</keyword>
<dbReference type="STRING" id="121845.A0A3Q0ILN3"/>
<dbReference type="GO" id="GO:0005506">
    <property type="term" value="F:iron ion binding"/>
    <property type="evidence" value="ECO:0007669"/>
    <property type="project" value="InterPro"/>
</dbReference>
<keyword evidence="16" id="KW-0812">Transmembrane</keyword>
<feature type="transmembrane region" description="Helical" evidence="16">
    <location>
        <begin position="12"/>
        <end position="30"/>
    </location>
</feature>
<gene>
    <name evidence="18" type="primary">LOC103506329</name>
</gene>
<protein>
    <submittedName>
        <fullName evidence="18">Cytochrome P450 4d2-like</fullName>
    </submittedName>
</protein>
<evidence type="ECO:0000256" key="3">
    <source>
        <dbReference type="ARBA" id="ARBA00004174"/>
    </source>
</evidence>
<evidence type="ECO:0000313" key="18">
    <source>
        <dbReference type="RefSeq" id="XP_026677201.1"/>
    </source>
</evidence>
<keyword evidence="16" id="KW-1133">Transmembrane helix</keyword>